<dbReference type="InterPro" id="IPR024453">
    <property type="entry name" value="Peptidase_C92"/>
</dbReference>
<name>A0A7W6LVG9_9SPHN</name>
<dbReference type="RefSeq" id="WP_188083852.1">
    <property type="nucleotide sequence ID" value="NZ_JACIEU010000021.1"/>
</dbReference>
<dbReference type="AlphaFoldDB" id="A0A7W6LVG9"/>
<dbReference type="InterPro" id="IPR038765">
    <property type="entry name" value="Papain-like_cys_pep_sf"/>
</dbReference>
<dbReference type="Gene3D" id="3.90.1720.10">
    <property type="entry name" value="endopeptidase domain like (from Nostoc punctiforme)"/>
    <property type="match status" value="1"/>
</dbReference>
<comment type="caution">
    <text evidence="1">The sequence shown here is derived from an EMBL/GenBank/DDBJ whole genome shotgun (WGS) entry which is preliminary data.</text>
</comment>
<dbReference type="Proteomes" id="UP000590524">
    <property type="component" value="Unassembled WGS sequence"/>
</dbReference>
<evidence type="ECO:0000313" key="2">
    <source>
        <dbReference type="Proteomes" id="UP000590524"/>
    </source>
</evidence>
<reference evidence="1 2" key="1">
    <citation type="submission" date="2020-08" db="EMBL/GenBank/DDBJ databases">
        <title>Genomic Encyclopedia of Type Strains, Phase IV (KMG-IV): sequencing the most valuable type-strain genomes for metagenomic binning, comparative biology and taxonomic classification.</title>
        <authorList>
            <person name="Goeker M."/>
        </authorList>
    </citation>
    <scope>NUCLEOTIDE SEQUENCE [LARGE SCALE GENOMIC DNA]</scope>
    <source>
        <strain evidence="1 2">DSM 19371</strain>
    </source>
</reference>
<sequence length="425" mass="47395">MPDEEIRRIKVERLMPGDIILTASSGKMSKAIRLASKGQVSHAMICVQHGSVIDSTDDGVQAHNIQRELYGPDGHIAVLRLRRPLTDVQLGTVIDFARSEIGTRYSRSEAARSVLPGLRPRTKQLFCSRLVARAFASAAVHLVPDPDYCTPEHIRRSPLLAELPDMTEPVSQAELAAWAARPNPIAEMQEVQNRILTAARDLDPSVENFNDLDRLVQDHPEWDERIARVYRDSGYLDLWQADYAINPWHYDLDAMEASAGSFPDRGLLAYCISTIREFHTGGLRFAVNLIHYQQALATNGRRTTAQLVALYRQLVVNDQTRREVALGRLRRHHPGEAALHLQRITPHSELWFAIVDRVEPRLAAIARLSIERMGTADICSACGDPADDYRLVNAAEAMPGVPSLRLCGDCVGIRRDGGEVLEPFA</sequence>
<evidence type="ECO:0008006" key="3">
    <source>
        <dbReference type="Google" id="ProtNLM"/>
    </source>
</evidence>
<dbReference type="Pfam" id="PF05708">
    <property type="entry name" value="Peptidase_C92"/>
    <property type="match status" value="1"/>
</dbReference>
<organism evidence="1 2">
    <name type="scientific">Sphingobium scionense</name>
    <dbReference type="NCBI Taxonomy" id="1404341"/>
    <lineage>
        <taxon>Bacteria</taxon>
        <taxon>Pseudomonadati</taxon>
        <taxon>Pseudomonadota</taxon>
        <taxon>Alphaproteobacteria</taxon>
        <taxon>Sphingomonadales</taxon>
        <taxon>Sphingomonadaceae</taxon>
        <taxon>Sphingobium</taxon>
    </lineage>
</organism>
<gene>
    <name evidence="1" type="ORF">GGQ90_004308</name>
</gene>
<proteinExistence type="predicted"/>
<accession>A0A7W6LVG9</accession>
<protein>
    <recommendedName>
        <fullName evidence="3">Permuted papain-like amidase enzyme, YaeF/YiiX, C92 family</fullName>
    </recommendedName>
</protein>
<evidence type="ECO:0000313" key="1">
    <source>
        <dbReference type="EMBL" id="MBB4150503.1"/>
    </source>
</evidence>
<dbReference type="SUPFAM" id="SSF54001">
    <property type="entry name" value="Cysteine proteinases"/>
    <property type="match status" value="1"/>
</dbReference>
<keyword evidence="2" id="KW-1185">Reference proteome</keyword>
<dbReference type="EMBL" id="JACIEU010000021">
    <property type="protein sequence ID" value="MBB4150503.1"/>
    <property type="molecule type" value="Genomic_DNA"/>
</dbReference>